<accession>A0A0F9J702</accession>
<sequence>MVGTTRSGRQYRLTGQPGYDGDASYVRDQWLSINKLTEEDVTDVTGEYLIQNDDIQSSNTGSI</sequence>
<proteinExistence type="predicted"/>
<organism evidence="1">
    <name type="scientific">marine sediment metagenome</name>
    <dbReference type="NCBI Taxonomy" id="412755"/>
    <lineage>
        <taxon>unclassified sequences</taxon>
        <taxon>metagenomes</taxon>
        <taxon>ecological metagenomes</taxon>
    </lineage>
</organism>
<evidence type="ECO:0000313" key="1">
    <source>
        <dbReference type="EMBL" id="KKM65564.1"/>
    </source>
</evidence>
<dbReference type="EMBL" id="LAZR01010704">
    <property type="protein sequence ID" value="KKM65564.1"/>
    <property type="molecule type" value="Genomic_DNA"/>
</dbReference>
<dbReference type="AlphaFoldDB" id="A0A0F9J702"/>
<protein>
    <submittedName>
        <fullName evidence="1">Uncharacterized protein</fullName>
    </submittedName>
</protein>
<comment type="caution">
    <text evidence="1">The sequence shown here is derived from an EMBL/GenBank/DDBJ whole genome shotgun (WGS) entry which is preliminary data.</text>
</comment>
<reference evidence="1" key="1">
    <citation type="journal article" date="2015" name="Nature">
        <title>Complex archaea that bridge the gap between prokaryotes and eukaryotes.</title>
        <authorList>
            <person name="Spang A."/>
            <person name="Saw J.H."/>
            <person name="Jorgensen S.L."/>
            <person name="Zaremba-Niedzwiedzka K."/>
            <person name="Martijn J."/>
            <person name="Lind A.E."/>
            <person name="van Eijk R."/>
            <person name="Schleper C."/>
            <person name="Guy L."/>
            <person name="Ettema T.J."/>
        </authorList>
    </citation>
    <scope>NUCLEOTIDE SEQUENCE</scope>
</reference>
<name>A0A0F9J702_9ZZZZ</name>
<gene>
    <name evidence="1" type="ORF">LCGC14_1489980</name>
</gene>